<evidence type="ECO:0000256" key="1">
    <source>
        <dbReference type="ARBA" id="ARBA00004251"/>
    </source>
</evidence>
<evidence type="ECO:0000256" key="10">
    <source>
        <dbReference type="SAM" id="SignalP"/>
    </source>
</evidence>
<keyword evidence="4" id="KW-0677">Repeat</keyword>
<dbReference type="PANTHER" id="PTHR32080">
    <property type="entry name" value="ANTIFUNGAL PROTEIN GINKBILOBIN-2-LIKE"/>
    <property type="match status" value="1"/>
</dbReference>
<dbReference type="GO" id="GO:0010497">
    <property type="term" value="P:plasmodesmata-mediated intercellular transport"/>
    <property type="evidence" value="ECO:0007669"/>
    <property type="project" value="TreeGrafter"/>
</dbReference>
<dbReference type="EMBL" id="JAMFTS010000003">
    <property type="protein sequence ID" value="KAJ4777529.1"/>
    <property type="molecule type" value="Genomic_DNA"/>
</dbReference>
<dbReference type="Pfam" id="PF01657">
    <property type="entry name" value="Stress-antifung"/>
    <property type="match status" value="2"/>
</dbReference>
<dbReference type="InterPro" id="IPR002902">
    <property type="entry name" value="GNK2"/>
</dbReference>
<keyword evidence="3 10" id="KW-0732">Signal</keyword>
<evidence type="ECO:0000256" key="5">
    <source>
        <dbReference type="ARBA" id="ARBA00022949"/>
    </source>
</evidence>
<evidence type="ECO:0000256" key="7">
    <source>
        <dbReference type="ARBA" id="ARBA00024184"/>
    </source>
</evidence>
<evidence type="ECO:0000313" key="13">
    <source>
        <dbReference type="Proteomes" id="UP001140206"/>
    </source>
</evidence>
<keyword evidence="9" id="KW-1133">Transmembrane helix</keyword>
<evidence type="ECO:0000259" key="11">
    <source>
        <dbReference type="PROSITE" id="PS51473"/>
    </source>
</evidence>
<dbReference type="InterPro" id="IPR038408">
    <property type="entry name" value="GNK2_sf"/>
</dbReference>
<evidence type="ECO:0000256" key="3">
    <source>
        <dbReference type="ARBA" id="ARBA00022729"/>
    </source>
</evidence>
<proteinExistence type="inferred from homology"/>
<evidence type="ECO:0000256" key="4">
    <source>
        <dbReference type="ARBA" id="ARBA00022737"/>
    </source>
</evidence>
<reference evidence="12" key="1">
    <citation type="submission" date="2022-08" db="EMBL/GenBank/DDBJ databases">
        <authorList>
            <person name="Marques A."/>
        </authorList>
    </citation>
    <scope>NUCLEOTIDE SEQUENCE</scope>
    <source>
        <strain evidence="12">RhyPub2mFocal</strain>
        <tissue evidence="12">Leaves</tissue>
    </source>
</reference>
<dbReference type="CDD" id="cd23509">
    <property type="entry name" value="Gnk2-like"/>
    <property type="match status" value="2"/>
</dbReference>
<dbReference type="GO" id="GO:0009506">
    <property type="term" value="C:plasmodesma"/>
    <property type="evidence" value="ECO:0007669"/>
    <property type="project" value="UniProtKB-SubCell"/>
</dbReference>
<protein>
    <submittedName>
        <fullName evidence="12">Cysteine-rich repeat secretory protein 3</fullName>
    </submittedName>
</protein>
<comment type="caution">
    <text evidence="12">The sequence shown here is derived from an EMBL/GenBank/DDBJ whole genome shotgun (WGS) entry which is preliminary data.</text>
</comment>
<dbReference type="Gene3D" id="3.30.430.20">
    <property type="entry name" value="Gnk2 domain, C-X8-C-X2-C motif"/>
    <property type="match status" value="2"/>
</dbReference>
<dbReference type="InterPro" id="IPR051378">
    <property type="entry name" value="Cell2Cell_Antifungal"/>
</dbReference>
<organism evidence="12 13">
    <name type="scientific">Rhynchospora pubera</name>
    <dbReference type="NCBI Taxonomy" id="906938"/>
    <lineage>
        <taxon>Eukaryota</taxon>
        <taxon>Viridiplantae</taxon>
        <taxon>Streptophyta</taxon>
        <taxon>Embryophyta</taxon>
        <taxon>Tracheophyta</taxon>
        <taxon>Spermatophyta</taxon>
        <taxon>Magnoliopsida</taxon>
        <taxon>Liliopsida</taxon>
        <taxon>Poales</taxon>
        <taxon>Cyperaceae</taxon>
        <taxon>Cyperoideae</taxon>
        <taxon>Rhynchosporeae</taxon>
        <taxon>Rhynchospora</taxon>
    </lineage>
</organism>
<sequence>MGISQAHHRAFLLLVILCSLSSFSLLASTAAGASNSDLVYKGCSNQTSGNTGITSAIAAVASSLTSQSTSSKFYKTTSSGGGASVFGLFQCRGDLSPSDCSSCVSQAFPMWSQLCGPTAAAARVQLTGCLALYEIQGFPQVSGTQLLYKTCGSGGGGGDFEVRRDTAFAQLESGIGGGVGFYATQYQSVYAMAQCEGDLSSGDCADCINQAVQKSEVECGGASSGQVYLDKCYISYNYYPNGVSHGGFGGGGGGGGGGGQTSKTVAIVLGCAVALGFLVICLLFARTLVKKKDGKYSFTVDASQFTNLFFSFCLEYPRKLASHSNCSLTR</sequence>
<feature type="chain" id="PRO_5043933604" evidence="10">
    <location>
        <begin position="27"/>
        <end position="330"/>
    </location>
</feature>
<keyword evidence="2" id="KW-0945">Host-virus interaction</keyword>
<keyword evidence="6" id="KW-1015">Disulfide bond</keyword>
<dbReference type="PROSITE" id="PS51473">
    <property type="entry name" value="GNK2"/>
    <property type="match status" value="2"/>
</dbReference>
<accession>A0AAV8EB18</accession>
<keyword evidence="9" id="KW-0812">Transmembrane</keyword>
<feature type="domain" description="Gnk2-homologous" evidence="11">
    <location>
        <begin position="142"/>
        <end position="241"/>
    </location>
</feature>
<dbReference type="FunFam" id="3.30.430.20:FF:000008">
    <property type="entry name" value="cysteine-rich repeat secretory protein 3"/>
    <property type="match status" value="1"/>
</dbReference>
<keyword evidence="13" id="KW-1185">Reference proteome</keyword>
<evidence type="ECO:0000256" key="9">
    <source>
        <dbReference type="SAM" id="Phobius"/>
    </source>
</evidence>
<evidence type="ECO:0000313" key="12">
    <source>
        <dbReference type="EMBL" id="KAJ4777529.1"/>
    </source>
</evidence>
<evidence type="ECO:0000256" key="2">
    <source>
        <dbReference type="ARBA" id="ARBA00022581"/>
    </source>
</evidence>
<feature type="domain" description="Gnk2-homologous" evidence="11">
    <location>
        <begin position="35"/>
        <end position="138"/>
    </location>
</feature>
<comment type="similarity">
    <text evidence="8">Belongs to the cysteine-rich repeat secretory protein family. Plasmodesmata-located proteins (PDLD) subfamily.</text>
</comment>
<gene>
    <name evidence="12" type="ORF">LUZ62_061786</name>
</gene>
<feature type="signal peptide" evidence="10">
    <location>
        <begin position="1"/>
        <end position="26"/>
    </location>
</feature>
<dbReference type="PANTHER" id="PTHR32080:SF24">
    <property type="entry name" value="PLASMODESMATA-LOCATED PROTEIN 2"/>
    <property type="match status" value="1"/>
</dbReference>
<dbReference type="Proteomes" id="UP001140206">
    <property type="component" value="Chromosome 3"/>
</dbReference>
<feature type="transmembrane region" description="Helical" evidence="9">
    <location>
        <begin position="265"/>
        <end position="285"/>
    </location>
</feature>
<comment type="subcellular location">
    <subcellularLocation>
        <location evidence="7">Cell junction</location>
        <location evidence="7">Plasmodesma</location>
    </subcellularLocation>
    <subcellularLocation>
        <location evidence="1">Cell membrane</location>
        <topology evidence="1">Single-pass type I membrane protein</topology>
    </subcellularLocation>
</comment>
<dbReference type="GO" id="GO:0046739">
    <property type="term" value="P:transport of virus in multicellular host"/>
    <property type="evidence" value="ECO:0007669"/>
    <property type="project" value="TreeGrafter"/>
</dbReference>
<keyword evidence="5" id="KW-0965">Cell junction</keyword>
<evidence type="ECO:0000256" key="8">
    <source>
        <dbReference type="ARBA" id="ARBA00038393"/>
    </source>
</evidence>
<name>A0AAV8EB18_9POAL</name>
<evidence type="ECO:0000256" key="6">
    <source>
        <dbReference type="ARBA" id="ARBA00023157"/>
    </source>
</evidence>
<dbReference type="AlphaFoldDB" id="A0AAV8EB18"/>
<keyword evidence="9" id="KW-0472">Membrane</keyword>
<dbReference type="GO" id="GO:0005886">
    <property type="term" value="C:plasma membrane"/>
    <property type="evidence" value="ECO:0007669"/>
    <property type="project" value="UniProtKB-SubCell"/>
</dbReference>